<dbReference type="RefSeq" id="WP_076138883.1">
    <property type="nucleotide sequence ID" value="NZ_MKQM01000081.1"/>
</dbReference>
<dbReference type="AlphaFoldDB" id="A0AB36J557"/>
<evidence type="ECO:0000313" key="2">
    <source>
        <dbReference type="Proteomes" id="UP000187323"/>
    </source>
</evidence>
<evidence type="ECO:0008006" key="3">
    <source>
        <dbReference type="Google" id="ProtNLM"/>
    </source>
</evidence>
<comment type="caution">
    <text evidence="1">The sequence shown here is derived from an EMBL/GenBank/DDBJ whole genome shotgun (WGS) entry which is preliminary data.</text>
</comment>
<name>A0AB36J557_9BACL</name>
<proteinExistence type="predicted"/>
<sequence>MTLVLIIGIVFWGLYKYGDKFKVPSLLWKAIGVFLLIMLVRNISDVYDLVVVQADQWWPIVKENANDLANGLLGFFKHMKAGD</sequence>
<reference evidence="1 2" key="1">
    <citation type="submission" date="2016-10" db="EMBL/GenBank/DDBJ databases">
        <title>Paenibacillus species isolates.</title>
        <authorList>
            <person name="Beno S.M."/>
        </authorList>
    </citation>
    <scope>NUCLEOTIDE SEQUENCE [LARGE SCALE GENOMIC DNA]</scope>
    <source>
        <strain evidence="1 2">FSL H7-0918</strain>
    </source>
</reference>
<gene>
    <name evidence="1" type="ORF">BSK47_30975</name>
</gene>
<dbReference type="Proteomes" id="UP000187323">
    <property type="component" value="Unassembled WGS sequence"/>
</dbReference>
<protein>
    <recommendedName>
        <fullName evidence="3">Holin</fullName>
    </recommendedName>
</protein>
<accession>A0AB36J557</accession>
<evidence type="ECO:0000313" key="1">
    <source>
        <dbReference type="EMBL" id="OME10246.1"/>
    </source>
</evidence>
<organism evidence="1 2">
    <name type="scientific">Paenibacillus odorifer</name>
    <dbReference type="NCBI Taxonomy" id="189426"/>
    <lineage>
        <taxon>Bacteria</taxon>
        <taxon>Bacillati</taxon>
        <taxon>Bacillota</taxon>
        <taxon>Bacilli</taxon>
        <taxon>Bacillales</taxon>
        <taxon>Paenibacillaceae</taxon>
        <taxon>Paenibacillus</taxon>
    </lineage>
</organism>
<dbReference type="EMBL" id="MPTO01000050">
    <property type="protein sequence ID" value="OME10246.1"/>
    <property type="molecule type" value="Genomic_DNA"/>
</dbReference>